<reference evidence="3" key="2">
    <citation type="submission" date="2021-12" db="EMBL/GenBank/DDBJ databases">
        <title>Resequencing data analysis of finger millet.</title>
        <authorList>
            <person name="Hatakeyama M."/>
            <person name="Aluri S."/>
            <person name="Balachadran M.T."/>
            <person name="Sivarajan S.R."/>
            <person name="Poveda L."/>
            <person name="Shimizu-Inatsugi R."/>
            <person name="Schlapbach R."/>
            <person name="Sreeman S.M."/>
            <person name="Shimizu K.K."/>
        </authorList>
    </citation>
    <scope>NUCLEOTIDE SEQUENCE</scope>
</reference>
<keyword evidence="4" id="KW-1185">Reference proteome</keyword>
<dbReference type="Pfam" id="PF00656">
    <property type="entry name" value="Peptidase_C14"/>
    <property type="match status" value="1"/>
</dbReference>
<dbReference type="AlphaFoldDB" id="A0AAV5D071"/>
<dbReference type="InterPro" id="IPR011600">
    <property type="entry name" value="Pept_C14_caspase"/>
</dbReference>
<dbReference type="Gene3D" id="3.40.50.1460">
    <property type="match status" value="1"/>
</dbReference>
<gene>
    <name evidence="3" type="primary">ga20988</name>
    <name evidence="3" type="ORF">PR202_ga20988</name>
</gene>
<name>A0AAV5D071_ELECO</name>
<dbReference type="InterPro" id="IPR029030">
    <property type="entry name" value="Caspase-like_dom_sf"/>
</dbReference>
<dbReference type="PANTHER" id="PTHR48104">
    <property type="entry name" value="METACASPASE-4"/>
    <property type="match status" value="1"/>
</dbReference>
<evidence type="ECO:0000313" key="3">
    <source>
        <dbReference type="EMBL" id="GJN03533.1"/>
    </source>
</evidence>
<comment type="similarity">
    <text evidence="1">Belongs to the peptidase C14B family.</text>
</comment>
<dbReference type="EMBL" id="BQKI01000010">
    <property type="protein sequence ID" value="GJN03533.1"/>
    <property type="molecule type" value="Genomic_DNA"/>
</dbReference>
<dbReference type="GO" id="GO:0006508">
    <property type="term" value="P:proteolysis"/>
    <property type="evidence" value="ECO:0007669"/>
    <property type="project" value="InterPro"/>
</dbReference>
<reference evidence="3" key="1">
    <citation type="journal article" date="2018" name="DNA Res.">
        <title>Multiple hybrid de novo genome assembly of finger millet, an orphan allotetraploid crop.</title>
        <authorList>
            <person name="Hatakeyama M."/>
            <person name="Aluri S."/>
            <person name="Balachadran M.T."/>
            <person name="Sivarajan S.R."/>
            <person name="Patrignani A."/>
            <person name="Gruter S."/>
            <person name="Poveda L."/>
            <person name="Shimizu-Inatsugi R."/>
            <person name="Baeten J."/>
            <person name="Francoijs K.J."/>
            <person name="Nataraja K.N."/>
            <person name="Reddy Y.A.N."/>
            <person name="Phadnis S."/>
            <person name="Ravikumar R.L."/>
            <person name="Schlapbach R."/>
            <person name="Sreeman S.M."/>
            <person name="Shimizu K.K."/>
        </authorList>
    </citation>
    <scope>NUCLEOTIDE SEQUENCE</scope>
</reference>
<evidence type="ECO:0000313" key="4">
    <source>
        <dbReference type="Proteomes" id="UP001054889"/>
    </source>
</evidence>
<sequence>MEGQMTTQKRLATLVGCNYVGTEEPVLQGCINDALAMRDLLVTRFGFAPADVTVLTDDADDAAVRPTGVNIRRTLADMVARAAPGDVLFFHFSGHGTLIDPVKPYHQCGKGETIVPCDSNLITDVDFRKLVNNLPLGASFTMVSDSCHSGGLIDKEKEQIGPSAGLPASSCTPPSSSTRTSQARFIPCDTLVQHLSLTSGLDTSHHIADHLLKIFGTDASAKFHGNAPPPTTRPDEGILLSGCQKDELSEDVEAQGDTKAGGAFTTAVLDVLAAHPAPLSNREVVTRVRAKLAEKGFEQHPCLYCSDDNAEVPFLFQQVEKAMSKL</sequence>
<evidence type="ECO:0000256" key="1">
    <source>
        <dbReference type="ARBA" id="ARBA00009005"/>
    </source>
</evidence>
<comment type="caution">
    <text evidence="3">The sequence shown here is derived from an EMBL/GenBank/DDBJ whole genome shotgun (WGS) entry which is preliminary data.</text>
</comment>
<evidence type="ECO:0000259" key="2">
    <source>
        <dbReference type="Pfam" id="PF00656"/>
    </source>
</evidence>
<accession>A0AAV5D071</accession>
<dbReference type="GO" id="GO:0005737">
    <property type="term" value="C:cytoplasm"/>
    <property type="evidence" value="ECO:0007669"/>
    <property type="project" value="TreeGrafter"/>
</dbReference>
<feature type="domain" description="Peptidase C14 caspase" evidence="2">
    <location>
        <begin position="9"/>
        <end position="306"/>
    </location>
</feature>
<dbReference type="GO" id="GO:0004197">
    <property type="term" value="F:cysteine-type endopeptidase activity"/>
    <property type="evidence" value="ECO:0007669"/>
    <property type="project" value="InterPro"/>
</dbReference>
<dbReference type="PANTHER" id="PTHR48104:SF7">
    <property type="entry name" value="METACASPASE-9"/>
    <property type="match status" value="1"/>
</dbReference>
<dbReference type="InterPro" id="IPR050452">
    <property type="entry name" value="Metacaspase"/>
</dbReference>
<dbReference type="Proteomes" id="UP001054889">
    <property type="component" value="Unassembled WGS sequence"/>
</dbReference>
<dbReference type="SUPFAM" id="SSF52129">
    <property type="entry name" value="Caspase-like"/>
    <property type="match status" value="1"/>
</dbReference>
<proteinExistence type="inferred from homology"/>
<protein>
    <recommendedName>
        <fullName evidence="2">Peptidase C14 caspase domain-containing protein</fullName>
    </recommendedName>
</protein>
<organism evidence="3 4">
    <name type="scientific">Eleusine coracana subsp. coracana</name>
    <dbReference type="NCBI Taxonomy" id="191504"/>
    <lineage>
        <taxon>Eukaryota</taxon>
        <taxon>Viridiplantae</taxon>
        <taxon>Streptophyta</taxon>
        <taxon>Embryophyta</taxon>
        <taxon>Tracheophyta</taxon>
        <taxon>Spermatophyta</taxon>
        <taxon>Magnoliopsida</taxon>
        <taxon>Liliopsida</taxon>
        <taxon>Poales</taxon>
        <taxon>Poaceae</taxon>
        <taxon>PACMAD clade</taxon>
        <taxon>Chloridoideae</taxon>
        <taxon>Cynodonteae</taxon>
        <taxon>Eleusininae</taxon>
        <taxon>Eleusine</taxon>
    </lineage>
</organism>